<organism evidence="1">
    <name type="scientific">Mesocestoides corti</name>
    <name type="common">Flatworm</name>
    <dbReference type="NCBI Taxonomy" id="53468"/>
    <lineage>
        <taxon>Eukaryota</taxon>
        <taxon>Metazoa</taxon>
        <taxon>Spiralia</taxon>
        <taxon>Lophotrochozoa</taxon>
        <taxon>Platyhelminthes</taxon>
        <taxon>Cestoda</taxon>
        <taxon>Eucestoda</taxon>
        <taxon>Cyclophyllidea</taxon>
        <taxon>Mesocestoididae</taxon>
        <taxon>Mesocestoides</taxon>
    </lineage>
</organism>
<name>A0A5K3G0K2_MESCO</name>
<dbReference type="WBParaSite" id="MCU_014146-RB">
    <property type="protein sequence ID" value="MCU_014146-RB"/>
    <property type="gene ID" value="MCU_014146"/>
</dbReference>
<dbReference type="AlphaFoldDB" id="A0A5K3G0K2"/>
<accession>A0A5K3G0K2</accession>
<proteinExistence type="predicted"/>
<protein>
    <submittedName>
        <fullName evidence="1">CoA carboxyltransferase C-terminal domain-containing protein</fullName>
    </submittedName>
</protein>
<sequence>MQTYTVLSLQVCKNTTSKRLLKLSRISNNRPLSLGLGSRENPGGYL</sequence>
<reference evidence="1" key="1">
    <citation type="submission" date="2019-11" db="UniProtKB">
        <authorList>
            <consortium name="WormBaseParasite"/>
        </authorList>
    </citation>
    <scope>IDENTIFICATION</scope>
</reference>
<evidence type="ECO:0000313" key="1">
    <source>
        <dbReference type="WBParaSite" id="MCU_014146-RB"/>
    </source>
</evidence>